<dbReference type="SUPFAM" id="SSF49493">
    <property type="entry name" value="HSP40/DnaJ peptide-binding domain"/>
    <property type="match status" value="1"/>
</dbReference>
<evidence type="ECO:0000256" key="2">
    <source>
        <dbReference type="SAM" id="MobiDB-lite"/>
    </source>
</evidence>
<dbReference type="GO" id="GO:0006457">
    <property type="term" value="P:protein folding"/>
    <property type="evidence" value="ECO:0007669"/>
    <property type="project" value="InterPro"/>
</dbReference>
<dbReference type="Proteomes" id="UP000824782">
    <property type="component" value="Unassembled WGS sequence"/>
</dbReference>
<dbReference type="SMART" id="SM00271">
    <property type="entry name" value="DnaJ"/>
    <property type="match status" value="1"/>
</dbReference>
<dbReference type="PANTHER" id="PTHR43888">
    <property type="entry name" value="DNAJ-LIKE-2, ISOFORM A-RELATED"/>
    <property type="match status" value="1"/>
</dbReference>
<keyword evidence="5" id="KW-1185">Reference proteome</keyword>
<dbReference type="Gene3D" id="1.10.287.110">
    <property type="entry name" value="DnaJ domain"/>
    <property type="match status" value="1"/>
</dbReference>
<comment type="caution">
    <text evidence="4">The sequence shown here is derived from an EMBL/GenBank/DDBJ whole genome shotgun (WGS) entry which is preliminary data.</text>
</comment>
<gene>
    <name evidence="4" type="ORF">GDO81_001917</name>
</gene>
<accession>A0AAV7DIM9</accession>
<dbReference type="PROSITE" id="PS50076">
    <property type="entry name" value="DNAJ_2"/>
    <property type="match status" value="1"/>
</dbReference>
<evidence type="ECO:0000313" key="4">
    <source>
        <dbReference type="EMBL" id="KAG8596461.1"/>
    </source>
</evidence>
<feature type="compositionally biased region" description="Basic and acidic residues" evidence="2">
    <location>
        <begin position="137"/>
        <end position="155"/>
    </location>
</feature>
<keyword evidence="1" id="KW-0143">Chaperone</keyword>
<dbReference type="SUPFAM" id="SSF46565">
    <property type="entry name" value="Chaperone J-domain"/>
    <property type="match status" value="1"/>
</dbReference>
<dbReference type="Pfam" id="PF00226">
    <property type="entry name" value="DnaJ"/>
    <property type="match status" value="1"/>
</dbReference>
<dbReference type="InterPro" id="IPR036869">
    <property type="entry name" value="J_dom_sf"/>
</dbReference>
<name>A0AAV7DIM9_ENGPU</name>
<dbReference type="GO" id="GO:0030544">
    <property type="term" value="F:Hsp70 protein binding"/>
    <property type="evidence" value="ECO:0007669"/>
    <property type="project" value="InterPro"/>
</dbReference>
<proteinExistence type="predicted"/>
<dbReference type="CDD" id="cd06257">
    <property type="entry name" value="DnaJ"/>
    <property type="match status" value="1"/>
</dbReference>
<evidence type="ECO:0000313" key="5">
    <source>
        <dbReference type="Proteomes" id="UP000824782"/>
    </source>
</evidence>
<dbReference type="GO" id="GO:0051082">
    <property type="term" value="F:unfolded protein binding"/>
    <property type="evidence" value="ECO:0007669"/>
    <property type="project" value="InterPro"/>
</dbReference>
<protein>
    <recommendedName>
        <fullName evidence="3">J domain-containing protein</fullName>
    </recommendedName>
</protein>
<dbReference type="Gene3D" id="2.60.260.20">
    <property type="entry name" value="Urease metallochaperone UreE, N-terminal domain"/>
    <property type="match status" value="1"/>
</dbReference>
<dbReference type="PRINTS" id="PR00625">
    <property type="entry name" value="JDOMAIN"/>
</dbReference>
<dbReference type="InterPro" id="IPR001623">
    <property type="entry name" value="DnaJ_domain"/>
</dbReference>
<dbReference type="AlphaFoldDB" id="A0AAV7DIM9"/>
<dbReference type="InterPro" id="IPR008971">
    <property type="entry name" value="HSP40/DnaJ_pept-bd"/>
</dbReference>
<organism evidence="4 5">
    <name type="scientific">Engystomops pustulosus</name>
    <name type="common">Tungara frog</name>
    <name type="synonym">Physalaemus pustulosus</name>
    <dbReference type="NCBI Taxonomy" id="76066"/>
    <lineage>
        <taxon>Eukaryota</taxon>
        <taxon>Metazoa</taxon>
        <taxon>Chordata</taxon>
        <taxon>Craniata</taxon>
        <taxon>Vertebrata</taxon>
        <taxon>Euteleostomi</taxon>
        <taxon>Amphibia</taxon>
        <taxon>Batrachia</taxon>
        <taxon>Anura</taxon>
        <taxon>Neobatrachia</taxon>
        <taxon>Hyloidea</taxon>
        <taxon>Leptodactylidae</taxon>
        <taxon>Leiuperinae</taxon>
        <taxon>Engystomops</taxon>
    </lineage>
</organism>
<sequence length="163" mass="18945">MVKETGYYDTLGVKPSATPDEIKKAYRKLALKYHPDKNPNEGEKISYHFLLSKMFFWILGEVIRHGHLKSVQNEGMPLQRDPFEKGLLIIQFLVIFPENNWLPINKLPLLEALLPPREELMVTDDMEVVELVEFEPREHSRAHKGEAYEEDERPRGGVQCQTS</sequence>
<evidence type="ECO:0000256" key="1">
    <source>
        <dbReference type="ARBA" id="ARBA00023186"/>
    </source>
</evidence>
<feature type="domain" description="J" evidence="3">
    <location>
        <begin position="6"/>
        <end position="64"/>
    </location>
</feature>
<dbReference type="InterPro" id="IPR044713">
    <property type="entry name" value="DNJA1/2-like"/>
</dbReference>
<evidence type="ECO:0000259" key="3">
    <source>
        <dbReference type="PROSITE" id="PS50076"/>
    </source>
</evidence>
<reference evidence="4" key="1">
    <citation type="thesis" date="2020" institute="ProQuest LLC" country="789 East Eisenhower Parkway, Ann Arbor, MI, USA">
        <title>Comparative Genomics and Chromosome Evolution.</title>
        <authorList>
            <person name="Mudd A.B."/>
        </authorList>
    </citation>
    <scope>NUCLEOTIDE SEQUENCE</scope>
    <source>
        <strain evidence="4">237g6f4</strain>
        <tissue evidence="4">Blood</tissue>
    </source>
</reference>
<dbReference type="EMBL" id="WNYA01000001">
    <property type="protein sequence ID" value="KAG8596461.1"/>
    <property type="molecule type" value="Genomic_DNA"/>
</dbReference>
<feature type="region of interest" description="Disordered" evidence="2">
    <location>
        <begin position="137"/>
        <end position="163"/>
    </location>
</feature>